<dbReference type="SUPFAM" id="SSF51735">
    <property type="entry name" value="NAD(P)-binding Rossmann-fold domains"/>
    <property type="match status" value="1"/>
</dbReference>
<dbReference type="GO" id="GO:0000166">
    <property type="term" value="F:nucleotide binding"/>
    <property type="evidence" value="ECO:0007669"/>
    <property type="project" value="InterPro"/>
</dbReference>
<dbReference type="InterPro" id="IPR050463">
    <property type="entry name" value="Gfo/Idh/MocA_oxidrdct_glycsds"/>
</dbReference>
<dbReference type="InterPro" id="IPR036291">
    <property type="entry name" value="NAD(P)-bd_dom_sf"/>
</dbReference>
<keyword evidence="3" id="KW-0560">Oxidoreductase</keyword>
<protein>
    <submittedName>
        <fullName evidence="3">Inositol 2-dehydrogenase</fullName>
        <ecNumber evidence="3">1.1.1.18</ecNumber>
    </submittedName>
</protein>
<dbReference type="InterPro" id="IPR043906">
    <property type="entry name" value="Gfo/Idh/MocA_OxRdtase_bact_C"/>
</dbReference>
<evidence type="ECO:0000259" key="1">
    <source>
        <dbReference type="Pfam" id="PF01408"/>
    </source>
</evidence>
<dbReference type="InterPro" id="IPR000683">
    <property type="entry name" value="Gfo/Idh/MocA-like_OxRdtase_N"/>
</dbReference>
<proteinExistence type="predicted"/>
<dbReference type="AlphaFoldDB" id="A0A517TZS8"/>
<dbReference type="Gene3D" id="3.40.50.720">
    <property type="entry name" value="NAD(P)-binding Rossmann-like Domain"/>
    <property type="match status" value="1"/>
</dbReference>
<feature type="domain" description="Gfo/Idh/MocA-like oxidoreductase bacterial type C-terminal" evidence="2">
    <location>
        <begin position="217"/>
        <end position="305"/>
    </location>
</feature>
<reference evidence="3 4" key="1">
    <citation type="submission" date="2019-02" db="EMBL/GenBank/DDBJ databases">
        <title>Deep-cultivation of Planctomycetes and their phenomic and genomic characterization uncovers novel biology.</title>
        <authorList>
            <person name="Wiegand S."/>
            <person name="Jogler M."/>
            <person name="Boedeker C."/>
            <person name="Pinto D."/>
            <person name="Vollmers J."/>
            <person name="Rivas-Marin E."/>
            <person name="Kohn T."/>
            <person name="Peeters S.H."/>
            <person name="Heuer A."/>
            <person name="Rast P."/>
            <person name="Oberbeckmann S."/>
            <person name="Bunk B."/>
            <person name="Jeske O."/>
            <person name="Meyerdierks A."/>
            <person name="Storesund J.E."/>
            <person name="Kallscheuer N."/>
            <person name="Luecker S."/>
            <person name="Lage O.M."/>
            <person name="Pohl T."/>
            <person name="Merkel B.J."/>
            <person name="Hornburger P."/>
            <person name="Mueller R.-W."/>
            <person name="Bruemmer F."/>
            <person name="Labrenz M."/>
            <person name="Spormann A.M."/>
            <person name="Op den Camp H."/>
            <person name="Overmann J."/>
            <person name="Amann R."/>
            <person name="Jetten M.S.M."/>
            <person name="Mascher T."/>
            <person name="Medema M.H."/>
            <person name="Devos D.P."/>
            <person name="Kaster A.-K."/>
            <person name="Ovreas L."/>
            <person name="Rohde M."/>
            <person name="Galperin M.Y."/>
            <person name="Jogler C."/>
        </authorList>
    </citation>
    <scope>NUCLEOTIDE SEQUENCE [LARGE SCALE GENOMIC DNA]</scope>
    <source>
        <strain evidence="3 4">I41</strain>
    </source>
</reference>
<accession>A0A517TZS8</accession>
<dbReference type="PANTHER" id="PTHR43818">
    <property type="entry name" value="BCDNA.GH03377"/>
    <property type="match status" value="1"/>
</dbReference>
<organism evidence="3 4">
    <name type="scientific">Lacipirellula limnantheis</name>
    <dbReference type="NCBI Taxonomy" id="2528024"/>
    <lineage>
        <taxon>Bacteria</taxon>
        <taxon>Pseudomonadati</taxon>
        <taxon>Planctomycetota</taxon>
        <taxon>Planctomycetia</taxon>
        <taxon>Pirellulales</taxon>
        <taxon>Lacipirellulaceae</taxon>
        <taxon>Lacipirellula</taxon>
    </lineage>
</organism>
<dbReference type="Gene3D" id="3.30.360.10">
    <property type="entry name" value="Dihydrodipicolinate Reductase, domain 2"/>
    <property type="match status" value="1"/>
</dbReference>
<gene>
    <name evidence="3" type="primary">iolG_3</name>
    <name evidence="3" type="ORF">I41_30620</name>
</gene>
<name>A0A517TZS8_9BACT</name>
<dbReference type="SUPFAM" id="SSF55347">
    <property type="entry name" value="Glyceraldehyde-3-phosphate dehydrogenase-like, C-terminal domain"/>
    <property type="match status" value="1"/>
</dbReference>
<dbReference type="InterPro" id="IPR006311">
    <property type="entry name" value="TAT_signal"/>
</dbReference>
<evidence type="ECO:0000313" key="4">
    <source>
        <dbReference type="Proteomes" id="UP000317909"/>
    </source>
</evidence>
<evidence type="ECO:0000313" key="3">
    <source>
        <dbReference type="EMBL" id="QDT73871.1"/>
    </source>
</evidence>
<dbReference type="KEGG" id="llh:I41_30620"/>
<dbReference type="Pfam" id="PF01408">
    <property type="entry name" value="GFO_IDH_MocA"/>
    <property type="match status" value="1"/>
</dbReference>
<dbReference type="OrthoDB" id="255433at2"/>
<dbReference type="PROSITE" id="PS51318">
    <property type="entry name" value="TAT"/>
    <property type="match status" value="1"/>
</dbReference>
<feature type="domain" description="Gfo/Idh/MocA-like oxidoreductase N-terminal" evidence="1">
    <location>
        <begin position="51"/>
        <end position="171"/>
    </location>
</feature>
<dbReference type="Proteomes" id="UP000317909">
    <property type="component" value="Chromosome"/>
</dbReference>
<dbReference type="EMBL" id="CP036339">
    <property type="protein sequence ID" value="QDT73871.1"/>
    <property type="molecule type" value="Genomic_DNA"/>
</dbReference>
<dbReference type="Pfam" id="PF19051">
    <property type="entry name" value="GFO_IDH_MocA_C2"/>
    <property type="match status" value="1"/>
</dbReference>
<keyword evidence="4" id="KW-1185">Reference proteome</keyword>
<dbReference type="PANTHER" id="PTHR43818:SF10">
    <property type="entry name" value="NADH-DEPENDENT DEHYDROGENASE-RELATED"/>
    <property type="match status" value="1"/>
</dbReference>
<sequence>MSLRDAADSQVRRSTAHLTRRDALRLGAAALAAGPFLRTRRSFAAGPEQKLRIASVGVGNKGRDDLECIASAPGAEIVALCDVDTNFLGSAQQAFPKAAPFRDYRVMLDKLGKGIDAVIVSTPDHMHGAISLAAMSLGKHVYVQKPLAHNLAELRAMCNAAAEQGVVTQMGTQIHGDQSYRTAAKMLRDGTIGKVSEVHCWIGRGLPLPAKERPNRTDKAPATLDWELWQGVAPEEPFVEGFYHPFNWRMWRDYGCGMLGDMASHLFDPIFTGLDLKAPLTVRSGGPAHLRDTFSPDTEVEYTFAGTPLTAEMVKFRWTNGEFKPDASRAQLPDGVALPDSGSFAVGDKGVMVLPHWAMPTFYSNGKPMDVEVKSAGSVDHYHEWVAACRGEGKTGTPFSFSGPLTEAVLAGTVAGAFPEETLAWDSAGLKFDHAGATALVHRQYRDDWRPLGV</sequence>
<dbReference type="GO" id="GO:0050112">
    <property type="term" value="F:inositol 2-dehydrogenase (NAD+) activity"/>
    <property type="evidence" value="ECO:0007669"/>
    <property type="project" value="UniProtKB-EC"/>
</dbReference>
<evidence type="ECO:0000259" key="2">
    <source>
        <dbReference type="Pfam" id="PF19051"/>
    </source>
</evidence>
<dbReference type="RefSeq" id="WP_145433557.1">
    <property type="nucleotide sequence ID" value="NZ_CP036339.1"/>
</dbReference>
<dbReference type="EC" id="1.1.1.18" evidence="3"/>